<dbReference type="InterPro" id="IPR013249">
    <property type="entry name" value="RNA_pol_sigma70_r4_t2"/>
</dbReference>
<reference evidence="10" key="1">
    <citation type="submission" date="2021-01" db="EMBL/GenBank/DDBJ databases">
        <title>Whole genome shotgun sequence of Rhizocola hellebori NBRC 109834.</title>
        <authorList>
            <person name="Komaki H."/>
            <person name="Tamura T."/>
        </authorList>
    </citation>
    <scope>NUCLEOTIDE SEQUENCE</scope>
    <source>
        <strain evidence="10">NBRC 109834</strain>
    </source>
</reference>
<dbReference type="RefSeq" id="WP_203906629.1">
    <property type="nucleotide sequence ID" value="NZ_BONY01000003.1"/>
</dbReference>
<dbReference type="InterPro" id="IPR007627">
    <property type="entry name" value="RNA_pol_sigma70_r2"/>
</dbReference>
<feature type="transmembrane region" description="Helical" evidence="7">
    <location>
        <begin position="177"/>
        <end position="196"/>
    </location>
</feature>
<evidence type="ECO:0008006" key="12">
    <source>
        <dbReference type="Google" id="ProtNLM"/>
    </source>
</evidence>
<dbReference type="SUPFAM" id="SSF88946">
    <property type="entry name" value="Sigma2 domain of RNA polymerase sigma factors"/>
    <property type="match status" value="1"/>
</dbReference>
<feature type="region of interest" description="Disordered" evidence="6">
    <location>
        <begin position="201"/>
        <end position="222"/>
    </location>
</feature>
<name>A0A8J3Q2V3_9ACTN</name>
<dbReference type="CDD" id="cd06171">
    <property type="entry name" value="Sigma70_r4"/>
    <property type="match status" value="1"/>
</dbReference>
<dbReference type="Pfam" id="PF08281">
    <property type="entry name" value="Sigma70_r4_2"/>
    <property type="match status" value="1"/>
</dbReference>
<keyword evidence="7" id="KW-1133">Transmembrane helix</keyword>
<keyword evidence="11" id="KW-1185">Reference proteome</keyword>
<evidence type="ECO:0000256" key="7">
    <source>
        <dbReference type="SAM" id="Phobius"/>
    </source>
</evidence>
<dbReference type="InterPro" id="IPR014284">
    <property type="entry name" value="RNA_pol_sigma-70_dom"/>
</dbReference>
<evidence type="ECO:0000256" key="4">
    <source>
        <dbReference type="ARBA" id="ARBA00023125"/>
    </source>
</evidence>
<evidence type="ECO:0000259" key="9">
    <source>
        <dbReference type="Pfam" id="PF08281"/>
    </source>
</evidence>
<gene>
    <name evidence="10" type="ORF">Rhe02_07660</name>
</gene>
<dbReference type="InterPro" id="IPR013324">
    <property type="entry name" value="RNA_pol_sigma_r3/r4-like"/>
</dbReference>
<dbReference type="Pfam" id="PF04542">
    <property type="entry name" value="Sigma70_r2"/>
    <property type="match status" value="1"/>
</dbReference>
<comment type="similarity">
    <text evidence="1">Belongs to the sigma-70 factor family. ECF subfamily.</text>
</comment>
<evidence type="ECO:0000256" key="2">
    <source>
        <dbReference type="ARBA" id="ARBA00023015"/>
    </source>
</evidence>
<feature type="compositionally biased region" description="Pro residues" evidence="6">
    <location>
        <begin position="202"/>
        <end position="215"/>
    </location>
</feature>
<sequence length="463" mass="51104">MSKTDDFDGFYTAHYGGTVAMVYGFTADLGAAQDIAQEAFCRAWQRWKQVADYDNPVAWVRRVATNLAHSRWRRMKYAVSRSSFREDWVAPPEPDHVAVVAALRKLPKAQREAIVLHYLVDMPVDEVAEQLEVPVGTVKSWLHRGRGALALELQVSMVTPPVSDVVERSKKLRRAQAIASTAICMMLLLVAGWWVINRRQQPSPPVQPSPTPASPSPSVTPLSWNNPLIDASSWRDCPQRPVRSGESSLFVDGRRVQGDLIGDTGPEWAVAINCRLKPGTGTDWARLAILSPQPDGSLKVEQWVTDPGGGITVQWIRDHTLYHASPGSINVISWRDGDSRNAVDEYPARLPLDRTALDVGPTCSAPSPLEVEFGSDDEDLTLQSLPESWVPGKSPAEPDLLMMLRCRGRRLLLYTVRHGDEWAAVQVLRDMAAGEQVTSISSDGVRIQVAISGGATIDWPISR</sequence>
<keyword evidence="2" id="KW-0805">Transcription regulation</keyword>
<dbReference type="NCBIfam" id="TIGR02983">
    <property type="entry name" value="SigE-fam_strep"/>
    <property type="match status" value="1"/>
</dbReference>
<dbReference type="InterPro" id="IPR014325">
    <property type="entry name" value="RNA_pol_sigma-E_actinobac"/>
</dbReference>
<dbReference type="GO" id="GO:0003677">
    <property type="term" value="F:DNA binding"/>
    <property type="evidence" value="ECO:0007669"/>
    <property type="project" value="UniProtKB-KW"/>
</dbReference>
<keyword evidence="7" id="KW-0472">Membrane</keyword>
<comment type="caution">
    <text evidence="10">The sequence shown here is derived from an EMBL/GenBank/DDBJ whole genome shotgun (WGS) entry which is preliminary data.</text>
</comment>
<feature type="domain" description="RNA polymerase sigma-70 region 2" evidence="8">
    <location>
        <begin position="11"/>
        <end position="74"/>
    </location>
</feature>
<dbReference type="PANTHER" id="PTHR43133">
    <property type="entry name" value="RNA POLYMERASE ECF-TYPE SIGMA FACTO"/>
    <property type="match status" value="1"/>
</dbReference>
<proteinExistence type="inferred from homology"/>
<dbReference type="EMBL" id="BONY01000003">
    <property type="protein sequence ID" value="GIH02699.1"/>
    <property type="molecule type" value="Genomic_DNA"/>
</dbReference>
<keyword evidence="4" id="KW-0238">DNA-binding</keyword>
<dbReference type="InterPro" id="IPR039425">
    <property type="entry name" value="RNA_pol_sigma-70-like"/>
</dbReference>
<dbReference type="InterPro" id="IPR013325">
    <property type="entry name" value="RNA_pol_sigma_r2"/>
</dbReference>
<dbReference type="Proteomes" id="UP000612899">
    <property type="component" value="Unassembled WGS sequence"/>
</dbReference>
<keyword evidence="3" id="KW-0731">Sigma factor</keyword>
<dbReference type="NCBIfam" id="TIGR02937">
    <property type="entry name" value="sigma70-ECF"/>
    <property type="match status" value="1"/>
</dbReference>
<evidence type="ECO:0000256" key="5">
    <source>
        <dbReference type="ARBA" id="ARBA00023163"/>
    </source>
</evidence>
<keyword evidence="7" id="KW-0812">Transmembrane</keyword>
<accession>A0A8J3Q2V3</accession>
<evidence type="ECO:0000259" key="8">
    <source>
        <dbReference type="Pfam" id="PF04542"/>
    </source>
</evidence>
<dbReference type="SUPFAM" id="SSF88659">
    <property type="entry name" value="Sigma3 and sigma4 domains of RNA polymerase sigma factors"/>
    <property type="match status" value="1"/>
</dbReference>
<dbReference type="AlphaFoldDB" id="A0A8J3Q2V3"/>
<keyword evidence="5" id="KW-0804">Transcription</keyword>
<dbReference type="Gene3D" id="1.10.10.10">
    <property type="entry name" value="Winged helix-like DNA-binding domain superfamily/Winged helix DNA-binding domain"/>
    <property type="match status" value="1"/>
</dbReference>
<evidence type="ECO:0000313" key="11">
    <source>
        <dbReference type="Proteomes" id="UP000612899"/>
    </source>
</evidence>
<dbReference type="PANTHER" id="PTHR43133:SF50">
    <property type="entry name" value="ECF RNA POLYMERASE SIGMA FACTOR SIGM"/>
    <property type="match status" value="1"/>
</dbReference>
<organism evidence="10 11">
    <name type="scientific">Rhizocola hellebori</name>
    <dbReference type="NCBI Taxonomy" id="1392758"/>
    <lineage>
        <taxon>Bacteria</taxon>
        <taxon>Bacillati</taxon>
        <taxon>Actinomycetota</taxon>
        <taxon>Actinomycetes</taxon>
        <taxon>Micromonosporales</taxon>
        <taxon>Micromonosporaceae</taxon>
        <taxon>Rhizocola</taxon>
    </lineage>
</organism>
<evidence type="ECO:0000256" key="6">
    <source>
        <dbReference type="SAM" id="MobiDB-lite"/>
    </source>
</evidence>
<evidence type="ECO:0000256" key="1">
    <source>
        <dbReference type="ARBA" id="ARBA00010641"/>
    </source>
</evidence>
<feature type="domain" description="RNA polymerase sigma factor 70 region 4 type 2" evidence="9">
    <location>
        <begin position="98"/>
        <end position="149"/>
    </location>
</feature>
<dbReference type="GO" id="GO:0006352">
    <property type="term" value="P:DNA-templated transcription initiation"/>
    <property type="evidence" value="ECO:0007669"/>
    <property type="project" value="InterPro"/>
</dbReference>
<dbReference type="GO" id="GO:0016987">
    <property type="term" value="F:sigma factor activity"/>
    <property type="evidence" value="ECO:0007669"/>
    <property type="project" value="UniProtKB-KW"/>
</dbReference>
<dbReference type="InterPro" id="IPR036388">
    <property type="entry name" value="WH-like_DNA-bd_sf"/>
</dbReference>
<evidence type="ECO:0000256" key="3">
    <source>
        <dbReference type="ARBA" id="ARBA00023082"/>
    </source>
</evidence>
<dbReference type="Gene3D" id="1.10.1740.10">
    <property type="match status" value="1"/>
</dbReference>
<protein>
    <recommendedName>
        <fullName evidence="12">Sigma-70 family RNA polymerase sigma factor</fullName>
    </recommendedName>
</protein>
<evidence type="ECO:0000313" key="10">
    <source>
        <dbReference type="EMBL" id="GIH02699.1"/>
    </source>
</evidence>